<dbReference type="AlphaFoldDB" id="A0A2N5IZF6"/>
<evidence type="ECO:0000256" key="1">
    <source>
        <dbReference type="ARBA" id="ARBA00009998"/>
    </source>
</evidence>
<dbReference type="OrthoDB" id="5244334at2"/>
<dbReference type="NCBIfam" id="TIGR01280">
    <property type="entry name" value="xseB"/>
    <property type="match status" value="1"/>
</dbReference>
<keyword evidence="9" id="KW-1185">Reference proteome</keyword>
<dbReference type="GO" id="GO:0005829">
    <property type="term" value="C:cytosol"/>
    <property type="evidence" value="ECO:0007669"/>
    <property type="project" value="TreeGrafter"/>
</dbReference>
<proteinExistence type="inferred from homology"/>
<comment type="subcellular location">
    <subcellularLocation>
        <location evidence="6">Cytoplasm</location>
    </subcellularLocation>
</comment>
<evidence type="ECO:0000256" key="5">
    <source>
        <dbReference type="ARBA" id="ARBA00022839"/>
    </source>
</evidence>
<comment type="catalytic activity">
    <reaction evidence="6">
        <text>Exonucleolytic cleavage in either 5'- to 3'- or 3'- to 5'-direction to yield nucleoside 5'-phosphates.</text>
        <dbReference type="EC" id="3.1.11.6"/>
    </reaction>
</comment>
<comment type="function">
    <text evidence="6">Bidirectionally degrades single-stranded DNA into large acid-insoluble oligonucleotides, which are then degraded further into small acid-soluble oligonucleotides.</text>
</comment>
<comment type="caution">
    <text evidence="8">The sequence shown here is derived from an EMBL/GenBank/DDBJ whole genome shotgun (WGS) entry which is preliminary data.</text>
</comment>
<dbReference type="GO" id="GO:0009318">
    <property type="term" value="C:exodeoxyribonuclease VII complex"/>
    <property type="evidence" value="ECO:0007669"/>
    <property type="project" value="UniProtKB-UniRule"/>
</dbReference>
<feature type="region of interest" description="Disordered" evidence="7">
    <location>
        <begin position="1"/>
        <end position="27"/>
    </location>
</feature>
<evidence type="ECO:0000256" key="7">
    <source>
        <dbReference type="SAM" id="MobiDB-lite"/>
    </source>
</evidence>
<dbReference type="Proteomes" id="UP000234935">
    <property type="component" value="Unassembled WGS sequence"/>
</dbReference>
<dbReference type="NCBIfam" id="NF002139">
    <property type="entry name" value="PRK00977.1-3"/>
    <property type="match status" value="1"/>
</dbReference>
<comment type="similarity">
    <text evidence="1 6">Belongs to the XseB family.</text>
</comment>
<gene>
    <name evidence="6" type="primary">xseB</name>
    <name evidence="8" type="ORF">CGZ88_0875</name>
</gene>
<dbReference type="GO" id="GO:0008855">
    <property type="term" value="F:exodeoxyribonuclease VII activity"/>
    <property type="evidence" value="ECO:0007669"/>
    <property type="project" value="UniProtKB-UniRule"/>
</dbReference>
<feature type="compositionally biased region" description="Acidic residues" evidence="7">
    <location>
        <begin position="1"/>
        <end position="18"/>
    </location>
</feature>
<accession>A0A2N5IZF6</accession>
<evidence type="ECO:0000313" key="9">
    <source>
        <dbReference type="Proteomes" id="UP000234935"/>
    </source>
</evidence>
<comment type="subunit">
    <text evidence="6">Heterooligomer composed of large and small subunits.</text>
</comment>
<dbReference type="SUPFAM" id="SSF116842">
    <property type="entry name" value="XseB-like"/>
    <property type="match status" value="1"/>
</dbReference>
<dbReference type="PANTHER" id="PTHR34137">
    <property type="entry name" value="EXODEOXYRIBONUCLEASE 7 SMALL SUBUNIT"/>
    <property type="match status" value="1"/>
</dbReference>
<evidence type="ECO:0000256" key="2">
    <source>
        <dbReference type="ARBA" id="ARBA00022490"/>
    </source>
</evidence>
<name>A0A2N5IZF6_9BIFI</name>
<protein>
    <recommendedName>
        <fullName evidence="6">Exodeoxyribonuclease 7 small subunit</fullName>
        <ecNumber evidence="6">3.1.11.6</ecNumber>
    </recommendedName>
    <alternativeName>
        <fullName evidence="6">Exodeoxyribonuclease VII small subunit</fullName>
        <shortName evidence="6">Exonuclease VII small subunit</shortName>
    </alternativeName>
</protein>
<reference evidence="8 9" key="1">
    <citation type="submission" date="2017-07" db="EMBL/GenBank/DDBJ databases">
        <title>Bifidobacterium novel species.</title>
        <authorList>
            <person name="Lugli G.A."/>
            <person name="Milani C."/>
            <person name="Duranti S."/>
            <person name="Mangifesta M."/>
        </authorList>
    </citation>
    <scope>NUCLEOTIDE SEQUENCE [LARGE SCALE GENOMIC DNA]</scope>
    <source>
        <strain evidence="9">Goo31D</strain>
    </source>
</reference>
<keyword evidence="5 6" id="KW-0269">Exonuclease</keyword>
<keyword evidence="3 6" id="KW-0540">Nuclease</keyword>
<evidence type="ECO:0000256" key="4">
    <source>
        <dbReference type="ARBA" id="ARBA00022801"/>
    </source>
</evidence>
<sequence>MAEETIEVTETETSEDTAAEQPQIASSLTAKEREIIANMPYEEARDKLMQAVRALENGGLNLDESMRQWEIGEALAQRAQSLLNAVRAKLDAAQAQQAQTAATAGTQSNLR</sequence>
<evidence type="ECO:0000256" key="3">
    <source>
        <dbReference type="ARBA" id="ARBA00022722"/>
    </source>
</evidence>
<keyword evidence="4 6" id="KW-0378">Hydrolase</keyword>
<evidence type="ECO:0000313" key="8">
    <source>
        <dbReference type="EMBL" id="PLS27348.1"/>
    </source>
</evidence>
<dbReference type="InterPro" id="IPR003761">
    <property type="entry name" value="Exonuc_VII_S"/>
</dbReference>
<dbReference type="GO" id="GO:0006308">
    <property type="term" value="P:DNA catabolic process"/>
    <property type="evidence" value="ECO:0007669"/>
    <property type="project" value="UniProtKB-UniRule"/>
</dbReference>
<dbReference type="HAMAP" id="MF_00337">
    <property type="entry name" value="Exonuc_7_S"/>
    <property type="match status" value="1"/>
</dbReference>
<dbReference type="Pfam" id="PF02609">
    <property type="entry name" value="Exonuc_VII_S"/>
    <property type="match status" value="1"/>
</dbReference>
<organism evidence="8 9">
    <name type="scientific">Bifidobacterium anseris</name>
    <dbReference type="NCBI Taxonomy" id="2020963"/>
    <lineage>
        <taxon>Bacteria</taxon>
        <taxon>Bacillati</taxon>
        <taxon>Actinomycetota</taxon>
        <taxon>Actinomycetes</taxon>
        <taxon>Bifidobacteriales</taxon>
        <taxon>Bifidobacteriaceae</taxon>
        <taxon>Bifidobacterium</taxon>
    </lineage>
</organism>
<dbReference type="EMBL" id="NMYC01000003">
    <property type="protein sequence ID" value="PLS27348.1"/>
    <property type="molecule type" value="Genomic_DNA"/>
</dbReference>
<dbReference type="InterPro" id="IPR037004">
    <property type="entry name" value="Exonuc_VII_ssu_sf"/>
</dbReference>
<dbReference type="RefSeq" id="WP_101671218.1">
    <property type="nucleotide sequence ID" value="NZ_NMYC01000003.1"/>
</dbReference>
<keyword evidence="2 6" id="KW-0963">Cytoplasm</keyword>
<dbReference type="Gene3D" id="1.10.287.1040">
    <property type="entry name" value="Exonuclease VII, small subunit"/>
    <property type="match status" value="1"/>
</dbReference>
<dbReference type="EC" id="3.1.11.6" evidence="6"/>
<evidence type="ECO:0000256" key="6">
    <source>
        <dbReference type="HAMAP-Rule" id="MF_00337"/>
    </source>
</evidence>
<dbReference type="PANTHER" id="PTHR34137:SF1">
    <property type="entry name" value="EXODEOXYRIBONUCLEASE 7 SMALL SUBUNIT"/>
    <property type="match status" value="1"/>
</dbReference>